<accession>W9WT46</accession>
<protein>
    <submittedName>
        <fullName evidence="1">Uncharacterized protein</fullName>
    </submittedName>
</protein>
<keyword evidence="2" id="KW-1185">Reference proteome</keyword>
<proteinExistence type="predicted"/>
<dbReference type="AlphaFoldDB" id="W9WT46"/>
<gene>
    <name evidence="1" type="ORF">A1O5_06111</name>
</gene>
<reference evidence="1 2" key="1">
    <citation type="submission" date="2013-03" db="EMBL/GenBank/DDBJ databases">
        <title>The Genome Sequence of Cladophialophora psammophila CBS 110553.</title>
        <authorList>
            <consortium name="The Broad Institute Genomics Platform"/>
            <person name="Cuomo C."/>
            <person name="de Hoog S."/>
            <person name="Gorbushina A."/>
            <person name="Walker B."/>
            <person name="Young S.K."/>
            <person name="Zeng Q."/>
            <person name="Gargeya S."/>
            <person name="Fitzgerald M."/>
            <person name="Haas B."/>
            <person name="Abouelleil A."/>
            <person name="Allen A.W."/>
            <person name="Alvarado L."/>
            <person name="Arachchi H.M."/>
            <person name="Berlin A.M."/>
            <person name="Chapman S.B."/>
            <person name="Gainer-Dewar J."/>
            <person name="Goldberg J."/>
            <person name="Griggs A."/>
            <person name="Gujja S."/>
            <person name="Hansen M."/>
            <person name="Howarth C."/>
            <person name="Imamovic A."/>
            <person name="Ireland A."/>
            <person name="Larimer J."/>
            <person name="McCowan C."/>
            <person name="Murphy C."/>
            <person name="Pearson M."/>
            <person name="Poon T.W."/>
            <person name="Priest M."/>
            <person name="Roberts A."/>
            <person name="Saif S."/>
            <person name="Shea T."/>
            <person name="Sisk P."/>
            <person name="Sykes S."/>
            <person name="Wortman J."/>
            <person name="Nusbaum C."/>
            <person name="Birren B."/>
        </authorList>
    </citation>
    <scope>NUCLEOTIDE SEQUENCE [LARGE SCALE GENOMIC DNA]</scope>
    <source>
        <strain evidence="1 2">CBS 110553</strain>
    </source>
</reference>
<name>W9WT46_9EURO</name>
<evidence type="ECO:0000313" key="2">
    <source>
        <dbReference type="Proteomes" id="UP000019471"/>
    </source>
</evidence>
<dbReference type="EMBL" id="AMGX01000008">
    <property type="protein sequence ID" value="EXJ71118.1"/>
    <property type="molecule type" value="Genomic_DNA"/>
</dbReference>
<dbReference type="OrthoDB" id="4144231at2759"/>
<dbReference type="Proteomes" id="UP000019471">
    <property type="component" value="Unassembled WGS sequence"/>
</dbReference>
<dbReference type="HOGENOM" id="CLU_148784_0_0_1"/>
<comment type="caution">
    <text evidence="1">The sequence shown here is derived from an EMBL/GenBank/DDBJ whole genome shotgun (WGS) entry which is preliminary data.</text>
</comment>
<sequence length="113" mass="12582">MDRLTGELTGYRINRIDSKSSCTGKAREGGDMVDVFLYGSSSNVMDFILLGRRSTVQAVLRRIPAKNKFGDSIGRCDSSEDTMAGLLRYMDEVTDAKIIREAEVYRMTLVGCE</sequence>
<dbReference type="RefSeq" id="XP_007744897.1">
    <property type="nucleotide sequence ID" value="XM_007746707.1"/>
</dbReference>
<dbReference type="GeneID" id="19190824"/>
<organism evidence="1 2">
    <name type="scientific">Cladophialophora psammophila CBS 110553</name>
    <dbReference type="NCBI Taxonomy" id="1182543"/>
    <lineage>
        <taxon>Eukaryota</taxon>
        <taxon>Fungi</taxon>
        <taxon>Dikarya</taxon>
        <taxon>Ascomycota</taxon>
        <taxon>Pezizomycotina</taxon>
        <taxon>Eurotiomycetes</taxon>
        <taxon>Chaetothyriomycetidae</taxon>
        <taxon>Chaetothyriales</taxon>
        <taxon>Herpotrichiellaceae</taxon>
        <taxon>Cladophialophora</taxon>
    </lineage>
</organism>
<evidence type="ECO:0000313" key="1">
    <source>
        <dbReference type="EMBL" id="EXJ71118.1"/>
    </source>
</evidence>